<keyword evidence="1" id="KW-0645">Protease</keyword>
<dbReference type="EC" id="3.4.21.53" evidence="1"/>
<dbReference type="PROSITE" id="PS50106">
    <property type="entry name" value="PDZ"/>
    <property type="match status" value="1"/>
</dbReference>
<evidence type="ECO:0000259" key="3">
    <source>
        <dbReference type="PROSITE" id="PS50106"/>
    </source>
</evidence>
<dbReference type="GO" id="GO:0005524">
    <property type="term" value="F:ATP binding"/>
    <property type="evidence" value="ECO:0007669"/>
    <property type="project" value="InterPro"/>
</dbReference>
<keyword evidence="6" id="KW-1185">Reference proteome</keyword>
<feature type="active site" evidence="1">
    <location>
        <position position="289"/>
    </location>
</feature>
<feature type="active site" evidence="1">
    <location>
        <position position="244"/>
    </location>
</feature>
<keyword evidence="1" id="KW-0378">Hydrolase</keyword>
<dbReference type="AlphaFoldDB" id="A0A370GJ01"/>
<comment type="catalytic activity">
    <reaction evidence="1">
        <text>Hydrolysis of proteins in presence of ATP.</text>
        <dbReference type="EC" id="3.4.21.53"/>
    </reaction>
</comment>
<comment type="similarity">
    <text evidence="1">Belongs to the peptidase S16 family.</text>
</comment>
<keyword evidence="2" id="KW-1133">Transmembrane helix</keyword>
<dbReference type="GO" id="GO:0004252">
    <property type="term" value="F:serine-type endopeptidase activity"/>
    <property type="evidence" value="ECO:0007669"/>
    <property type="project" value="UniProtKB-UniRule"/>
</dbReference>
<evidence type="ECO:0000256" key="1">
    <source>
        <dbReference type="PROSITE-ProRule" id="PRU01122"/>
    </source>
</evidence>
<gene>
    <name evidence="5" type="ORF">DFR59_10662</name>
</gene>
<keyword evidence="2" id="KW-0472">Membrane</keyword>
<organism evidence="5 6">
    <name type="scientific">Falsibacillus pallidus</name>
    <dbReference type="NCBI Taxonomy" id="493781"/>
    <lineage>
        <taxon>Bacteria</taxon>
        <taxon>Bacillati</taxon>
        <taxon>Bacillota</taxon>
        <taxon>Bacilli</taxon>
        <taxon>Bacillales</taxon>
        <taxon>Bacillaceae</taxon>
        <taxon>Falsibacillus</taxon>
    </lineage>
</organism>
<reference evidence="5 6" key="1">
    <citation type="submission" date="2018-07" db="EMBL/GenBank/DDBJ databases">
        <title>Genomic Encyclopedia of Type Strains, Phase IV (KMG-IV): sequencing the most valuable type-strain genomes for metagenomic binning, comparative biology and taxonomic classification.</title>
        <authorList>
            <person name="Goeker M."/>
        </authorList>
    </citation>
    <scope>NUCLEOTIDE SEQUENCE [LARGE SCALE GENOMIC DNA]</scope>
    <source>
        <strain evidence="5 6">DSM 25281</strain>
    </source>
</reference>
<evidence type="ECO:0000256" key="2">
    <source>
        <dbReference type="SAM" id="Phobius"/>
    </source>
</evidence>
<dbReference type="InterPro" id="IPR020568">
    <property type="entry name" value="Ribosomal_Su5_D2-typ_SF"/>
</dbReference>
<feature type="transmembrane region" description="Helical" evidence="2">
    <location>
        <begin position="12"/>
        <end position="38"/>
    </location>
</feature>
<dbReference type="InterPro" id="IPR014721">
    <property type="entry name" value="Ribsml_uS5_D2-typ_fold_subgr"/>
</dbReference>
<dbReference type="GO" id="GO:0030163">
    <property type="term" value="P:protein catabolic process"/>
    <property type="evidence" value="ECO:0007669"/>
    <property type="project" value="InterPro"/>
</dbReference>
<evidence type="ECO:0000259" key="4">
    <source>
        <dbReference type="PROSITE" id="PS51786"/>
    </source>
</evidence>
<dbReference type="Gene3D" id="2.30.42.10">
    <property type="match status" value="1"/>
</dbReference>
<dbReference type="SUPFAM" id="SSF54211">
    <property type="entry name" value="Ribosomal protein S5 domain 2-like"/>
    <property type="match status" value="1"/>
</dbReference>
<evidence type="ECO:0000313" key="5">
    <source>
        <dbReference type="EMBL" id="RDI41903.1"/>
    </source>
</evidence>
<dbReference type="NCBIfam" id="NF041438">
    <property type="entry name" value="SepM_fam_S16"/>
    <property type="match status" value="1"/>
</dbReference>
<feature type="domain" description="Lon proteolytic" evidence="4">
    <location>
        <begin position="236"/>
        <end position="346"/>
    </location>
</feature>
<dbReference type="RefSeq" id="WP_114745791.1">
    <property type="nucleotide sequence ID" value="NZ_QQAY01000006.1"/>
</dbReference>
<dbReference type="SUPFAM" id="SSF50156">
    <property type="entry name" value="PDZ domain-like"/>
    <property type="match status" value="1"/>
</dbReference>
<proteinExistence type="inferred from homology"/>
<feature type="domain" description="PDZ" evidence="3">
    <location>
        <begin position="124"/>
        <end position="196"/>
    </location>
</feature>
<dbReference type="InterPro" id="IPR036034">
    <property type="entry name" value="PDZ_sf"/>
</dbReference>
<dbReference type="EMBL" id="QQAY01000006">
    <property type="protein sequence ID" value="RDI41903.1"/>
    <property type="molecule type" value="Genomic_DNA"/>
</dbReference>
<dbReference type="InterPro" id="IPR008269">
    <property type="entry name" value="Lon_proteolytic"/>
</dbReference>
<dbReference type="Gene3D" id="3.30.230.10">
    <property type="match status" value="1"/>
</dbReference>
<keyword evidence="2" id="KW-0812">Transmembrane</keyword>
<dbReference type="InterPro" id="IPR001478">
    <property type="entry name" value="PDZ"/>
</dbReference>
<comment type="caution">
    <text evidence="5">The sequence shown here is derived from an EMBL/GenBank/DDBJ whole genome shotgun (WGS) entry which is preliminary data.</text>
</comment>
<keyword evidence="1" id="KW-0720">Serine protease</keyword>
<protein>
    <recommendedName>
        <fullName evidence="1">endopeptidase La</fullName>
        <ecNumber evidence="1">3.4.21.53</ecNumber>
    </recommendedName>
</protein>
<dbReference type="GO" id="GO:0004176">
    <property type="term" value="F:ATP-dependent peptidase activity"/>
    <property type="evidence" value="ECO:0007669"/>
    <property type="project" value="UniProtKB-UniRule"/>
</dbReference>
<dbReference type="Pfam" id="PF13180">
    <property type="entry name" value="PDZ_2"/>
    <property type="match status" value="1"/>
</dbReference>
<name>A0A370GJ01_9BACI</name>
<dbReference type="InterPro" id="IPR027065">
    <property type="entry name" value="Lon_Prtase"/>
</dbReference>
<evidence type="ECO:0000313" key="6">
    <source>
        <dbReference type="Proteomes" id="UP000255326"/>
    </source>
</evidence>
<dbReference type="GO" id="GO:0006508">
    <property type="term" value="P:proteolysis"/>
    <property type="evidence" value="ECO:0007669"/>
    <property type="project" value="UniProtKB-KW"/>
</dbReference>
<sequence length="351" mass="38631">MSQRNRNRPRRFSWAKTTIITLFIFLLVAFIPTPYYLYQPGTIEALDKKVTVVGGHKKEKGSFSLTTVLSIKAYNPYVLIYGLVAPDTQIENAKNVKGDLSDEEYGELLKHMMDGSQTNAIAAGLKTAGEPVETLHNGVFVQAILPKSEAKKKLKVGDVIHTLDGKTLNQTEDFIHYINKNKKAGDQVEIGFTRNGKQKTAVVKVMKLDPKTSKVGVGIVPDDMLKLKTDRKVKVNAGDIGGPSAGLMFSLEIFNQLSDQDMTKGYKIAGTGTIDPEGHVGQIGGIRDKIVAAHKAGVDIFFCPKDLNPEDANEKDIKDEAKKRGYKIKIIPVATTQDAVDYLEKLEPKTK</sequence>
<dbReference type="Proteomes" id="UP000255326">
    <property type="component" value="Unassembled WGS sequence"/>
</dbReference>
<dbReference type="OrthoDB" id="2356897at2"/>
<dbReference type="Pfam" id="PF05362">
    <property type="entry name" value="Lon_C"/>
    <property type="match status" value="1"/>
</dbReference>
<dbReference type="PROSITE" id="PS51786">
    <property type="entry name" value="LON_PROTEOLYTIC"/>
    <property type="match status" value="1"/>
</dbReference>
<accession>A0A370GJ01</accession>
<dbReference type="PANTHER" id="PTHR10046">
    <property type="entry name" value="ATP DEPENDENT LON PROTEASE FAMILY MEMBER"/>
    <property type="match status" value="1"/>
</dbReference>